<dbReference type="InterPro" id="IPR019920">
    <property type="entry name" value="F420-binding_dom_put"/>
</dbReference>
<accession>A0ABS9Q6S6</accession>
<keyword evidence="1" id="KW-0560">Oxidoreductase</keyword>
<evidence type="ECO:0000313" key="4">
    <source>
        <dbReference type="Proteomes" id="UP001521931"/>
    </source>
</evidence>
<organism evidence="3 4">
    <name type="scientific">Arsenicicoccus bolidensis</name>
    <dbReference type="NCBI Taxonomy" id="229480"/>
    <lineage>
        <taxon>Bacteria</taxon>
        <taxon>Bacillati</taxon>
        <taxon>Actinomycetota</taxon>
        <taxon>Actinomycetes</taxon>
        <taxon>Micrococcales</taxon>
        <taxon>Intrasporangiaceae</taxon>
        <taxon>Arsenicicoccus</taxon>
    </lineage>
</organism>
<dbReference type="Pfam" id="PF01243">
    <property type="entry name" value="PNPOx_N"/>
    <property type="match status" value="1"/>
</dbReference>
<proteinExistence type="predicted"/>
<keyword evidence="4" id="KW-1185">Reference proteome</keyword>
<dbReference type="NCBIfam" id="TIGR03618">
    <property type="entry name" value="Rv1155_F420"/>
    <property type="match status" value="1"/>
</dbReference>
<dbReference type="InterPro" id="IPR011576">
    <property type="entry name" value="Pyridox_Oxase_N"/>
</dbReference>
<comment type="caution">
    <text evidence="3">The sequence shown here is derived from an EMBL/GenBank/DDBJ whole genome shotgun (WGS) entry which is preliminary data.</text>
</comment>
<evidence type="ECO:0000313" key="3">
    <source>
        <dbReference type="EMBL" id="MCG7323583.1"/>
    </source>
</evidence>
<dbReference type="PANTHER" id="PTHR35176:SF2">
    <property type="entry name" value="F420H(2)-DEPENDENT REDUCTASE RV1155"/>
    <property type="match status" value="1"/>
</dbReference>
<dbReference type="Proteomes" id="UP001521931">
    <property type="component" value="Unassembled WGS sequence"/>
</dbReference>
<dbReference type="EMBL" id="JAKRCV010000086">
    <property type="protein sequence ID" value="MCG7323583.1"/>
    <property type="molecule type" value="Genomic_DNA"/>
</dbReference>
<dbReference type="InterPro" id="IPR012349">
    <property type="entry name" value="Split_barrel_FMN-bd"/>
</dbReference>
<sequence length="141" mass="15828">MSDESLHRILSIPGRTGVLTTLKRDGRPQMSVVIHHYDPASRTLSISVTDDRAKTRNLRRDPRAGYLVAGASQWEYVVAEGTARLGEVATDPHDAATDDLVELYRLLGGEHPDWEEYRAAMVEQRRLVLRIDVERVYGSAS</sequence>
<name>A0ABS9Q6S6_9MICO</name>
<evidence type="ECO:0000259" key="2">
    <source>
        <dbReference type="Pfam" id="PF01243"/>
    </source>
</evidence>
<dbReference type="InterPro" id="IPR052019">
    <property type="entry name" value="F420H2_bilvrd_red/Heme_oxyg"/>
</dbReference>
<dbReference type="RefSeq" id="WP_239266377.1">
    <property type="nucleotide sequence ID" value="NZ_JAKRCV010000086.1"/>
</dbReference>
<feature type="domain" description="Pyridoxamine 5'-phosphate oxidase N-terminal" evidence="2">
    <location>
        <begin position="15"/>
        <end position="138"/>
    </location>
</feature>
<reference evidence="3 4" key="1">
    <citation type="submission" date="2022-02" db="EMBL/GenBank/DDBJ databases">
        <title>Uncovering new skin microbiome diversity through culturing and metagenomics.</title>
        <authorList>
            <person name="Conlan S."/>
            <person name="Deming C."/>
            <person name="Nisc Comparative Sequencing Program N."/>
            <person name="Segre J.A."/>
        </authorList>
    </citation>
    <scope>NUCLEOTIDE SEQUENCE [LARGE SCALE GENOMIC DNA]</scope>
    <source>
        <strain evidence="3 4">ACRQZ</strain>
    </source>
</reference>
<dbReference type="Gene3D" id="2.30.110.10">
    <property type="entry name" value="Electron Transport, Fmn-binding Protein, Chain A"/>
    <property type="match status" value="1"/>
</dbReference>
<protein>
    <submittedName>
        <fullName evidence="3">PPOX class F420-dependent oxidoreductase</fullName>
    </submittedName>
</protein>
<dbReference type="SUPFAM" id="SSF50475">
    <property type="entry name" value="FMN-binding split barrel"/>
    <property type="match status" value="1"/>
</dbReference>
<gene>
    <name evidence="3" type="ORF">MHL29_17035</name>
</gene>
<dbReference type="PANTHER" id="PTHR35176">
    <property type="entry name" value="HEME OXYGENASE HI_0854-RELATED"/>
    <property type="match status" value="1"/>
</dbReference>
<evidence type="ECO:0000256" key="1">
    <source>
        <dbReference type="ARBA" id="ARBA00023002"/>
    </source>
</evidence>